<dbReference type="AlphaFoldDB" id="A0A5J6L2N9"/>
<keyword evidence="1" id="KW-0678">Repressor</keyword>
<dbReference type="EMBL" id="CP044232">
    <property type="protein sequence ID" value="QEW02784.1"/>
    <property type="molecule type" value="Genomic_DNA"/>
</dbReference>
<dbReference type="InterPro" id="IPR009057">
    <property type="entry name" value="Homeodomain-like_sf"/>
</dbReference>
<dbReference type="Gene3D" id="1.10.357.10">
    <property type="entry name" value="Tetracycline Repressor, domain 2"/>
    <property type="match status" value="1"/>
</dbReference>
<dbReference type="SUPFAM" id="SSF46689">
    <property type="entry name" value="Homeodomain-like"/>
    <property type="match status" value="1"/>
</dbReference>
<dbReference type="Pfam" id="PF02909">
    <property type="entry name" value="TetR_C_1"/>
    <property type="match status" value="1"/>
</dbReference>
<gene>
    <name evidence="8" type="ORF">F6J85_06480</name>
</gene>
<dbReference type="InterPro" id="IPR050109">
    <property type="entry name" value="HTH-type_TetR-like_transc_reg"/>
</dbReference>
<keyword evidence="2" id="KW-0805">Transcription regulation</keyword>
<feature type="region of interest" description="Disordered" evidence="6">
    <location>
        <begin position="10"/>
        <end position="30"/>
    </location>
</feature>
<organism evidence="8 9">
    <name type="scientific">Microbacterium lushaniae</name>
    <dbReference type="NCBI Taxonomy" id="2614639"/>
    <lineage>
        <taxon>Bacteria</taxon>
        <taxon>Bacillati</taxon>
        <taxon>Actinomycetota</taxon>
        <taxon>Actinomycetes</taxon>
        <taxon>Micrococcales</taxon>
        <taxon>Microbacteriaceae</taxon>
        <taxon>Microbacterium</taxon>
    </lineage>
</organism>
<dbReference type="InterPro" id="IPR001647">
    <property type="entry name" value="HTH_TetR"/>
</dbReference>
<keyword evidence="4" id="KW-0804">Transcription</keyword>
<dbReference type="PANTHER" id="PTHR30055">
    <property type="entry name" value="HTH-TYPE TRANSCRIPTIONAL REGULATOR RUTR"/>
    <property type="match status" value="1"/>
</dbReference>
<reference evidence="9" key="1">
    <citation type="submission" date="2019-09" db="EMBL/GenBank/DDBJ databases">
        <title>Mumia zhuanghuii sp. nov. isolated from the intestinal contents of plateau pika (Ochotona curzoniae) in the Qinghai-Tibet plateau of China.</title>
        <authorList>
            <person name="Tian Z."/>
        </authorList>
    </citation>
    <scope>NUCLEOTIDE SEQUENCE [LARGE SCALE GENOMIC DNA]</scope>
    <source>
        <strain evidence="9">L-031</strain>
    </source>
</reference>
<name>A0A5J6L2N9_9MICO</name>
<keyword evidence="3 5" id="KW-0238">DNA-binding</keyword>
<dbReference type="Pfam" id="PF00440">
    <property type="entry name" value="TetR_N"/>
    <property type="match status" value="1"/>
</dbReference>
<evidence type="ECO:0000256" key="2">
    <source>
        <dbReference type="ARBA" id="ARBA00023015"/>
    </source>
</evidence>
<evidence type="ECO:0000256" key="6">
    <source>
        <dbReference type="SAM" id="MobiDB-lite"/>
    </source>
</evidence>
<feature type="DNA-binding region" description="H-T-H motif" evidence="5">
    <location>
        <begin position="50"/>
        <end position="69"/>
    </location>
</feature>
<evidence type="ECO:0000256" key="4">
    <source>
        <dbReference type="ARBA" id="ARBA00023163"/>
    </source>
</evidence>
<keyword evidence="9" id="KW-1185">Reference proteome</keyword>
<dbReference type="GO" id="GO:0046677">
    <property type="term" value="P:response to antibiotic"/>
    <property type="evidence" value="ECO:0007669"/>
    <property type="project" value="InterPro"/>
</dbReference>
<proteinExistence type="predicted"/>
<dbReference type="PANTHER" id="PTHR30055:SF151">
    <property type="entry name" value="TRANSCRIPTIONAL REGULATORY PROTEIN"/>
    <property type="match status" value="1"/>
</dbReference>
<dbReference type="PRINTS" id="PR00400">
    <property type="entry name" value="TETREPRESSOR"/>
</dbReference>
<evidence type="ECO:0000256" key="1">
    <source>
        <dbReference type="ARBA" id="ARBA00022491"/>
    </source>
</evidence>
<dbReference type="GO" id="GO:0045892">
    <property type="term" value="P:negative regulation of DNA-templated transcription"/>
    <property type="evidence" value="ECO:0007669"/>
    <property type="project" value="InterPro"/>
</dbReference>
<evidence type="ECO:0000313" key="8">
    <source>
        <dbReference type="EMBL" id="QEW02784.1"/>
    </source>
</evidence>
<dbReference type="PROSITE" id="PS50977">
    <property type="entry name" value="HTH_TETR_2"/>
    <property type="match status" value="1"/>
</dbReference>
<dbReference type="InterPro" id="IPR004111">
    <property type="entry name" value="Repressor_TetR_C"/>
</dbReference>
<dbReference type="Gene3D" id="1.10.10.60">
    <property type="entry name" value="Homeodomain-like"/>
    <property type="match status" value="1"/>
</dbReference>
<dbReference type="InterPro" id="IPR036271">
    <property type="entry name" value="Tet_transcr_reg_TetR-rel_C_sf"/>
</dbReference>
<evidence type="ECO:0000259" key="7">
    <source>
        <dbReference type="PROSITE" id="PS50977"/>
    </source>
</evidence>
<dbReference type="SUPFAM" id="SSF48498">
    <property type="entry name" value="Tetracyclin repressor-like, C-terminal domain"/>
    <property type="match status" value="1"/>
</dbReference>
<evidence type="ECO:0000256" key="3">
    <source>
        <dbReference type="ARBA" id="ARBA00023125"/>
    </source>
</evidence>
<dbReference type="GO" id="GO:0003700">
    <property type="term" value="F:DNA-binding transcription factor activity"/>
    <property type="evidence" value="ECO:0007669"/>
    <property type="project" value="TreeGrafter"/>
</dbReference>
<dbReference type="RefSeq" id="WP_150924319.1">
    <property type="nucleotide sequence ID" value="NZ_CP044232.1"/>
</dbReference>
<dbReference type="GO" id="GO:0000976">
    <property type="term" value="F:transcription cis-regulatory region binding"/>
    <property type="evidence" value="ECO:0007669"/>
    <property type="project" value="TreeGrafter"/>
</dbReference>
<accession>A0A5J6L2N9</accession>
<evidence type="ECO:0000256" key="5">
    <source>
        <dbReference type="PROSITE-ProRule" id="PRU00335"/>
    </source>
</evidence>
<feature type="domain" description="HTH tetR-type" evidence="7">
    <location>
        <begin position="27"/>
        <end position="87"/>
    </location>
</feature>
<dbReference type="KEGG" id="mlz:F6J85_06480"/>
<dbReference type="Proteomes" id="UP000325516">
    <property type="component" value="Chromosome"/>
</dbReference>
<protein>
    <submittedName>
        <fullName evidence="8">TetR family transcriptional regulator</fullName>
    </submittedName>
</protein>
<sequence length="237" mass="25361">MPRPLIDLLWRGHPNAPDGGSRGPRAKRSTSTVVDGAIALADASGLDAVTVRALAQSLGMSTMSVYTHVNSRDDLVVLMTDSAHTTMTPPPYRDMDWRSRVRAVADANLALHTRHPWLLDVHDPRSALGPGTIAKYDHELHAFDDTGIDGVQRDATLAFVLDFVKANASARLVVPEFGAIWSESADTLAHYVGQDFPLARRVGAAAGESMGGPYSPDAAWEFGLGRVIAGLAAIIDE</sequence>
<evidence type="ECO:0000313" key="9">
    <source>
        <dbReference type="Proteomes" id="UP000325516"/>
    </source>
</evidence>
<dbReference type="InterPro" id="IPR003012">
    <property type="entry name" value="Tet_transcr_reg_TetR"/>
</dbReference>